<reference evidence="2" key="1">
    <citation type="submission" date="2023-03" db="EMBL/GenBank/DDBJ databases">
        <title>Massive genome expansion in bonnet fungi (Mycena s.s.) driven by repeated elements and novel gene families across ecological guilds.</title>
        <authorList>
            <consortium name="Lawrence Berkeley National Laboratory"/>
            <person name="Harder C.B."/>
            <person name="Miyauchi S."/>
            <person name="Viragh M."/>
            <person name="Kuo A."/>
            <person name="Thoen E."/>
            <person name="Andreopoulos B."/>
            <person name="Lu D."/>
            <person name="Skrede I."/>
            <person name="Drula E."/>
            <person name="Henrissat B."/>
            <person name="Morin E."/>
            <person name="Kohler A."/>
            <person name="Barry K."/>
            <person name="LaButti K."/>
            <person name="Morin E."/>
            <person name="Salamov A."/>
            <person name="Lipzen A."/>
            <person name="Mereny Z."/>
            <person name="Hegedus B."/>
            <person name="Baldrian P."/>
            <person name="Stursova M."/>
            <person name="Weitz H."/>
            <person name="Taylor A."/>
            <person name="Grigoriev I.V."/>
            <person name="Nagy L.G."/>
            <person name="Martin F."/>
            <person name="Kauserud H."/>
        </authorList>
    </citation>
    <scope>NUCLEOTIDE SEQUENCE</scope>
    <source>
        <strain evidence="2">CBHHK067</strain>
    </source>
</reference>
<name>A0AAD7CRA4_MYCRO</name>
<evidence type="ECO:0000256" key="1">
    <source>
        <dbReference type="SAM" id="MobiDB-lite"/>
    </source>
</evidence>
<accession>A0AAD7CRA4</accession>
<comment type="caution">
    <text evidence="2">The sequence shown here is derived from an EMBL/GenBank/DDBJ whole genome shotgun (WGS) entry which is preliminary data.</text>
</comment>
<dbReference type="Proteomes" id="UP001221757">
    <property type="component" value="Unassembled WGS sequence"/>
</dbReference>
<dbReference type="AlphaFoldDB" id="A0AAD7CRA4"/>
<evidence type="ECO:0000313" key="2">
    <source>
        <dbReference type="EMBL" id="KAJ7658425.1"/>
    </source>
</evidence>
<sequence>MWRSRFLSLASASLRDDDFATHMHDLLAVAIVSQHPQSLETISGVLDIDNTVTAVVFSRLRNIVETDETDEDSVVHVLPSVRDYLVDSARCDPTVAVSRLRSIVETDENSVVHVIPSVRDYLVDPTRCDPTLPLFIDEDEEHRLMAVRCIRYLDKTLTRKTREGQVAQQTTKLLTGNSPIQSPMHPSRGCITSALAGNP</sequence>
<proteinExistence type="predicted"/>
<protein>
    <submittedName>
        <fullName evidence="2">Uncharacterized protein</fullName>
    </submittedName>
</protein>
<feature type="region of interest" description="Disordered" evidence="1">
    <location>
        <begin position="176"/>
        <end position="199"/>
    </location>
</feature>
<keyword evidence="3" id="KW-1185">Reference proteome</keyword>
<gene>
    <name evidence="2" type="ORF">B0H17DRAFT_1097059</name>
</gene>
<evidence type="ECO:0000313" key="3">
    <source>
        <dbReference type="Proteomes" id="UP001221757"/>
    </source>
</evidence>
<organism evidence="2 3">
    <name type="scientific">Mycena rosella</name>
    <name type="common">Pink bonnet</name>
    <name type="synonym">Agaricus rosellus</name>
    <dbReference type="NCBI Taxonomy" id="1033263"/>
    <lineage>
        <taxon>Eukaryota</taxon>
        <taxon>Fungi</taxon>
        <taxon>Dikarya</taxon>
        <taxon>Basidiomycota</taxon>
        <taxon>Agaricomycotina</taxon>
        <taxon>Agaricomycetes</taxon>
        <taxon>Agaricomycetidae</taxon>
        <taxon>Agaricales</taxon>
        <taxon>Marasmiineae</taxon>
        <taxon>Mycenaceae</taxon>
        <taxon>Mycena</taxon>
    </lineage>
</organism>
<dbReference type="EMBL" id="JARKIE010000281">
    <property type="protein sequence ID" value="KAJ7658425.1"/>
    <property type="molecule type" value="Genomic_DNA"/>
</dbReference>